<keyword evidence="12" id="KW-1185">Reference proteome</keyword>
<dbReference type="PROSITE" id="PS51273">
    <property type="entry name" value="GATASE_TYPE_1"/>
    <property type="match status" value="1"/>
</dbReference>
<feature type="binding site" evidence="9">
    <location>
        <position position="279"/>
    </location>
    <ligand>
        <name>L-glutamine</name>
        <dbReference type="ChEBI" id="CHEBI:58359"/>
    </ligand>
</feature>
<evidence type="ECO:0000256" key="7">
    <source>
        <dbReference type="ARBA" id="ARBA00022962"/>
    </source>
</evidence>
<dbReference type="GO" id="GO:0006207">
    <property type="term" value="P:'de novo' pyrimidine nucleobase biosynthetic process"/>
    <property type="evidence" value="ECO:0007669"/>
    <property type="project" value="InterPro"/>
</dbReference>
<dbReference type="PRINTS" id="PR00097">
    <property type="entry name" value="ANTSNTHASEII"/>
</dbReference>
<feature type="binding site" evidence="9">
    <location>
        <position position="40"/>
    </location>
    <ligand>
        <name>L-glutamine</name>
        <dbReference type="ChEBI" id="CHEBI:58359"/>
    </ligand>
</feature>
<evidence type="ECO:0000259" key="10">
    <source>
        <dbReference type="SMART" id="SM01097"/>
    </source>
</evidence>
<dbReference type="KEGG" id="omr:OXIME_000272"/>
<dbReference type="PANTHER" id="PTHR43418">
    <property type="entry name" value="MULTIFUNCTIONAL TRYPTOPHAN BIOSYNTHESIS PROTEIN-RELATED"/>
    <property type="match status" value="1"/>
</dbReference>
<keyword evidence="9" id="KW-0665">Pyrimidine biosynthesis</keyword>
<keyword evidence="5 9" id="KW-0547">Nucleotide-binding</keyword>
<dbReference type="InterPro" id="IPR006274">
    <property type="entry name" value="CarbamoylP_synth_ssu"/>
</dbReference>
<dbReference type="InterPro" id="IPR035686">
    <property type="entry name" value="CPSase_GATase1"/>
</dbReference>
<evidence type="ECO:0000256" key="8">
    <source>
        <dbReference type="ARBA" id="ARBA00048816"/>
    </source>
</evidence>
<dbReference type="PANTHER" id="PTHR43418:SF7">
    <property type="entry name" value="CARBAMOYL-PHOSPHATE SYNTHASE SMALL CHAIN"/>
    <property type="match status" value="1"/>
</dbReference>
<accession>A0AAX4NEV6</accession>
<dbReference type="Pfam" id="PF00988">
    <property type="entry name" value="CPSase_sm_chain"/>
    <property type="match status" value="1"/>
</dbReference>
<feature type="binding site" evidence="9">
    <location>
        <position position="238"/>
    </location>
    <ligand>
        <name>L-glutamine</name>
        <dbReference type="ChEBI" id="CHEBI:58359"/>
    </ligand>
</feature>
<dbReference type="EMBL" id="CP133772">
    <property type="protein sequence ID" value="WYX99732.1"/>
    <property type="molecule type" value="Genomic_DNA"/>
</dbReference>
<comment type="similarity">
    <text evidence="2 9">Belongs to the CarA family.</text>
</comment>
<dbReference type="GeneID" id="95966996"/>
<feature type="binding site" evidence="9">
    <location>
        <position position="241"/>
    </location>
    <ligand>
        <name>L-glutamine</name>
        <dbReference type="ChEBI" id="CHEBI:58359"/>
    </ligand>
</feature>
<evidence type="ECO:0000256" key="9">
    <source>
        <dbReference type="HAMAP-Rule" id="MF_01209"/>
    </source>
</evidence>
<comment type="pathway">
    <text evidence="1 9">Amino-acid biosynthesis; L-arginine biosynthesis; carbamoyl phosphate from bicarbonate: step 1/1.</text>
</comment>
<dbReference type="SMART" id="SM01097">
    <property type="entry name" value="CPSase_sm_chain"/>
    <property type="match status" value="1"/>
</dbReference>
<feature type="region of interest" description="CPSase" evidence="9">
    <location>
        <begin position="1"/>
        <end position="159"/>
    </location>
</feature>
<dbReference type="GO" id="GO:0006541">
    <property type="term" value="P:glutamine metabolic process"/>
    <property type="evidence" value="ECO:0007669"/>
    <property type="project" value="InterPro"/>
</dbReference>
<proteinExistence type="inferred from homology"/>
<feature type="binding site" evidence="9">
    <location>
        <position position="208"/>
    </location>
    <ligand>
        <name>L-glutamine</name>
        <dbReference type="ChEBI" id="CHEBI:58359"/>
    </ligand>
</feature>
<comment type="catalytic activity">
    <reaction evidence="9">
        <text>L-glutamine + H2O = L-glutamate + NH4(+)</text>
        <dbReference type="Rhea" id="RHEA:15889"/>
        <dbReference type="ChEBI" id="CHEBI:15377"/>
        <dbReference type="ChEBI" id="CHEBI:28938"/>
        <dbReference type="ChEBI" id="CHEBI:29985"/>
        <dbReference type="ChEBI" id="CHEBI:58359"/>
    </reaction>
</comment>
<dbReference type="CDD" id="cd01744">
    <property type="entry name" value="GATase1_CPSase"/>
    <property type="match status" value="1"/>
</dbReference>
<dbReference type="NCBIfam" id="NF009475">
    <property type="entry name" value="PRK12838.1"/>
    <property type="match status" value="1"/>
</dbReference>
<organism evidence="11 12">
    <name type="scientific">Oxyplasma meridianum</name>
    <dbReference type="NCBI Taxonomy" id="3073602"/>
    <lineage>
        <taxon>Archaea</taxon>
        <taxon>Methanobacteriati</taxon>
        <taxon>Thermoplasmatota</taxon>
        <taxon>Thermoplasmata</taxon>
        <taxon>Thermoplasmatales</taxon>
        <taxon>Thermoplasmataceae</taxon>
        <taxon>Oxyplasma</taxon>
    </lineage>
</organism>
<reference evidence="11 12" key="1">
    <citation type="submission" date="2023-09" db="EMBL/GenBank/DDBJ databases">
        <authorList>
            <person name="Golyshina O.V."/>
            <person name="Lunev E.A."/>
            <person name="Bargiela R."/>
            <person name="Gaines M.C."/>
            <person name="Daum B."/>
            <person name="Bale N.J."/>
            <person name="Koenen M."/>
            <person name="Sinninghe Damst J.S."/>
            <person name="Yakimov M."/>
            <person name="Golyshin P.N."/>
        </authorList>
    </citation>
    <scope>NUCLEOTIDE SEQUENCE [LARGE SCALE GENOMIC DNA]</scope>
    <source>
        <strain evidence="11 12">M1</strain>
    </source>
</reference>
<keyword evidence="7 9" id="KW-0315">Glutamine amidotransferase</keyword>
<dbReference type="EC" id="6.3.5.5" evidence="9"/>
<comment type="catalytic activity">
    <reaction evidence="8 9">
        <text>hydrogencarbonate + L-glutamine + 2 ATP + H2O = carbamoyl phosphate + L-glutamate + 2 ADP + phosphate + 2 H(+)</text>
        <dbReference type="Rhea" id="RHEA:18633"/>
        <dbReference type="ChEBI" id="CHEBI:15377"/>
        <dbReference type="ChEBI" id="CHEBI:15378"/>
        <dbReference type="ChEBI" id="CHEBI:17544"/>
        <dbReference type="ChEBI" id="CHEBI:29985"/>
        <dbReference type="ChEBI" id="CHEBI:30616"/>
        <dbReference type="ChEBI" id="CHEBI:43474"/>
        <dbReference type="ChEBI" id="CHEBI:58228"/>
        <dbReference type="ChEBI" id="CHEBI:58359"/>
        <dbReference type="ChEBI" id="CHEBI:456216"/>
        <dbReference type="EC" id="6.3.5.5"/>
    </reaction>
</comment>
<dbReference type="GO" id="GO:0004088">
    <property type="term" value="F:carbamoyl-phosphate synthase (glutamine-hydrolyzing) activity"/>
    <property type="evidence" value="ECO:0007669"/>
    <property type="project" value="UniProtKB-UniRule"/>
</dbReference>
<dbReference type="Gene3D" id="3.40.50.880">
    <property type="match status" value="1"/>
</dbReference>
<evidence type="ECO:0000256" key="2">
    <source>
        <dbReference type="ARBA" id="ARBA00007800"/>
    </source>
</evidence>
<dbReference type="Pfam" id="PF00117">
    <property type="entry name" value="GATase"/>
    <property type="match status" value="1"/>
</dbReference>
<keyword evidence="4 9" id="KW-0436">Ligase</keyword>
<gene>
    <name evidence="9 11" type="primary">carA</name>
    <name evidence="11" type="ORF">OXIME_000272</name>
</gene>
<feature type="binding site" evidence="9">
    <location>
        <position position="277"/>
    </location>
    <ligand>
        <name>L-glutamine</name>
        <dbReference type="ChEBI" id="CHEBI:58359"/>
    </ligand>
</feature>
<sequence length="348" mass="39117">MLEDGTKIAGETNSEFDDAYGEVVFTTSMTGYMESITDPSYRGQILVFASPTIGNYPLKLGRMESDRIQVAGIIARDIHAILPSMEIREEFYSYLSENKIPFLDGVDTRSLVRRIREHGVMKGWITGTATQDLEWPDPMDRNLVGEVSRKEAFKLDSGKEHEILFIDMGTKRSLLEDIGRLGNLKVVPYDHDFSSESGKYEAVFISNGPGDPDHVSLEKTRKFIRESYGKVPIYGVCLGHQIMALALGGKTFKMPFGHRGSNHAVTDGTHIWITSHNHGFAVDGKSLVETDLKVTQWDINDGTPEMMETESGMAVSIQYHPEASPGPHDARWFFTRFKKDLEDHHAKR</sequence>
<comment type="function">
    <text evidence="9">Small subunit of the glutamine-dependent carbamoyl phosphate synthetase (CPSase). CPSase catalyzes the formation of carbamoyl phosphate from the ammonia moiety of glutamine, carbonate, and phosphate donated by ATP, constituting the first step of 2 biosynthetic pathways, one leading to arginine and/or urea and the other to pyrimidine nucleotides. The small subunit (glutamine amidotransferase) binds and cleaves glutamine to supply the large subunit with the substrate ammonia.</text>
</comment>
<comment type="subunit">
    <text evidence="9">Composed of two chains; the small (or glutamine) chain promotes the hydrolysis of glutamine to ammonia, which is used by the large (or ammonia) chain to synthesize carbamoyl phosphate. Tetramer of heterodimers (alpha,beta)4.</text>
</comment>
<dbReference type="PRINTS" id="PR00096">
    <property type="entry name" value="GATASE"/>
</dbReference>
<dbReference type="NCBIfam" id="TIGR01368">
    <property type="entry name" value="CPSaseIIsmall"/>
    <property type="match status" value="1"/>
</dbReference>
<dbReference type="InterPro" id="IPR050472">
    <property type="entry name" value="Anth_synth/Amidotransfase"/>
</dbReference>
<dbReference type="AlphaFoldDB" id="A0AAX4NEV6"/>
<evidence type="ECO:0000256" key="5">
    <source>
        <dbReference type="ARBA" id="ARBA00022741"/>
    </source>
</evidence>
<keyword evidence="3 9" id="KW-0055">Arginine biosynthesis</keyword>
<feature type="active site" evidence="9">
    <location>
        <position position="322"/>
    </location>
</feature>
<keyword evidence="6 9" id="KW-0067">ATP-binding</keyword>
<dbReference type="Proteomes" id="UP001451606">
    <property type="component" value="Chromosome"/>
</dbReference>
<dbReference type="SUPFAM" id="SSF52317">
    <property type="entry name" value="Class I glutamine amidotransferase-like"/>
    <property type="match status" value="1"/>
</dbReference>
<feature type="active site" description="Nucleophile" evidence="9">
    <location>
        <position position="237"/>
    </location>
</feature>
<evidence type="ECO:0000256" key="1">
    <source>
        <dbReference type="ARBA" id="ARBA00005077"/>
    </source>
</evidence>
<comment type="pathway">
    <text evidence="9">Pyrimidine metabolism; UMP biosynthesis via de novo pathway; (S)-dihydroorotate from bicarbonate: step 1/3.</text>
</comment>
<dbReference type="GO" id="GO:0044205">
    <property type="term" value="P:'de novo' UMP biosynthetic process"/>
    <property type="evidence" value="ECO:0007669"/>
    <property type="project" value="UniProtKB-UniRule"/>
</dbReference>
<feature type="domain" description="Carbamoyl-phosphate synthase small subunit N-terminal" evidence="10">
    <location>
        <begin position="1"/>
        <end position="126"/>
    </location>
</feature>
<feature type="active site" evidence="9">
    <location>
        <position position="320"/>
    </location>
</feature>
<dbReference type="InterPro" id="IPR002474">
    <property type="entry name" value="CarbamoylP_synth_ssu_N"/>
</dbReference>
<dbReference type="InterPro" id="IPR036480">
    <property type="entry name" value="CarbP_synth_ssu_N_sf"/>
</dbReference>
<dbReference type="PRINTS" id="PR00099">
    <property type="entry name" value="CPSGATASE"/>
</dbReference>
<feature type="binding site" evidence="9">
    <location>
        <position position="280"/>
    </location>
    <ligand>
        <name>L-glutamine</name>
        <dbReference type="ChEBI" id="CHEBI:58359"/>
    </ligand>
</feature>
<evidence type="ECO:0000256" key="6">
    <source>
        <dbReference type="ARBA" id="ARBA00022840"/>
    </source>
</evidence>
<keyword evidence="9" id="KW-0028">Amino-acid biosynthesis</keyword>
<dbReference type="GO" id="GO:0006526">
    <property type="term" value="P:L-arginine biosynthetic process"/>
    <property type="evidence" value="ECO:0007669"/>
    <property type="project" value="UniProtKB-UniRule"/>
</dbReference>
<name>A0AAX4NEV6_9ARCH</name>
<dbReference type="InterPro" id="IPR029062">
    <property type="entry name" value="Class_I_gatase-like"/>
</dbReference>
<dbReference type="Gene3D" id="3.50.30.20">
    <property type="entry name" value="Carbamoyl-phosphate synthase small subunit, N-terminal domain"/>
    <property type="match status" value="1"/>
</dbReference>
<feature type="binding site" evidence="9">
    <location>
        <position position="210"/>
    </location>
    <ligand>
        <name>L-glutamine</name>
        <dbReference type="ChEBI" id="CHEBI:58359"/>
    </ligand>
</feature>
<dbReference type="GO" id="GO:0005524">
    <property type="term" value="F:ATP binding"/>
    <property type="evidence" value="ECO:0007669"/>
    <property type="project" value="UniProtKB-UniRule"/>
</dbReference>
<evidence type="ECO:0000256" key="3">
    <source>
        <dbReference type="ARBA" id="ARBA00022571"/>
    </source>
</evidence>
<evidence type="ECO:0000256" key="4">
    <source>
        <dbReference type="ARBA" id="ARBA00022598"/>
    </source>
</evidence>
<dbReference type="SUPFAM" id="SSF52021">
    <property type="entry name" value="Carbamoyl phosphate synthetase, small subunit N-terminal domain"/>
    <property type="match status" value="1"/>
</dbReference>
<dbReference type="RefSeq" id="WP_393971695.1">
    <property type="nucleotide sequence ID" value="NZ_CP133772.1"/>
</dbReference>
<dbReference type="HAMAP" id="MF_01209">
    <property type="entry name" value="CPSase_S_chain"/>
    <property type="match status" value="1"/>
</dbReference>
<dbReference type="InterPro" id="IPR017926">
    <property type="entry name" value="GATASE"/>
</dbReference>
<evidence type="ECO:0000313" key="11">
    <source>
        <dbReference type="EMBL" id="WYX99732.1"/>
    </source>
</evidence>
<evidence type="ECO:0000313" key="12">
    <source>
        <dbReference type="Proteomes" id="UP001451606"/>
    </source>
</evidence>
<protein>
    <recommendedName>
        <fullName evidence="9">Carbamoyl phosphate synthase small chain</fullName>
        <ecNumber evidence="9">6.3.5.5</ecNumber>
    </recommendedName>
    <alternativeName>
        <fullName evidence="9">Carbamoyl phosphate synthetase glutamine chain</fullName>
    </alternativeName>
</protein>